<sequence length="385" mass="41602">MPTTCATDRAACRRRCWSRMLTGLALAGLVGGCAARGELLVLRDIETPGTVVHVLSATSRGPGEGTAIEARGRSDTLRWAEFGVSVPPRRSPGTVTFPRPAAPDPETDFLVVSAEKIADAPSFLSVLNDHLARRPREAREVTVFVHGFNVNFAEGLYRHAQMAHDFRSPGVPLFYAWPSAGHVLSYPFDRESALFGRDGLEEVMDLVAQSTARDFVLVGHSMGAMVVMEALRQTAIRGSDRVLDRLQAVVLISPDLDVDLFRRQIGELAPRVVPIYIAVSGRDRALRISGLLRGETDRLGSLRETERVSHLPGVIVLDVSDVEGSDDPLNHFAVATSPAMIAMISGLDRVGSAMLRDEGRQGNVFEATLGVVAGVTQVVIQPLVP</sequence>
<dbReference type="PIRSF" id="PIRSF033909">
    <property type="entry name" value="UCP033909"/>
    <property type="match status" value="1"/>
</dbReference>
<comment type="caution">
    <text evidence="1">The sequence shown here is derived from an EMBL/GenBank/DDBJ whole genome shotgun (WGS) entry which is preliminary data.</text>
</comment>
<dbReference type="Proteomes" id="UP000706333">
    <property type="component" value="Unassembled WGS sequence"/>
</dbReference>
<dbReference type="SUPFAM" id="SSF53474">
    <property type="entry name" value="alpha/beta-Hydrolases"/>
    <property type="match status" value="1"/>
</dbReference>
<dbReference type="InterPro" id="IPR029058">
    <property type="entry name" value="AB_hydrolase_fold"/>
</dbReference>
<proteinExistence type="predicted"/>
<organism evidence="1 2">
    <name type="scientific">Rhodobaculum claviforme</name>
    <dbReference type="NCBI Taxonomy" id="1549854"/>
    <lineage>
        <taxon>Bacteria</taxon>
        <taxon>Pseudomonadati</taxon>
        <taxon>Pseudomonadota</taxon>
        <taxon>Alphaproteobacteria</taxon>
        <taxon>Rhodobacterales</taxon>
        <taxon>Paracoccaceae</taxon>
        <taxon>Rhodobaculum</taxon>
    </lineage>
</organism>
<dbReference type="PANTHER" id="PTHR36513:SF1">
    <property type="entry name" value="TRANSMEMBRANE PROTEIN"/>
    <property type="match status" value="1"/>
</dbReference>
<dbReference type="EMBL" id="NHSD01000314">
    <property type="protein sequence ID" value="MBK5928615.1"/>
    <property type="molecule type" value="Genomic_DNA"/>
</dbReference>
<dbReference type="PANTHER" id="PTHR36513">
    <property type="entry name" value="ABC TRANSMEMBRANE TYPE-1 DOMAIN-CONTAINING PROTEIN"/>
    <property type="match status" value="1"/>
</dbReference>
<dbReference type="Pfam" id="PF05990">
    <property type="entry name" value="DUF900"/>
    <property type="match status" value="1"/>
</dbReference>
<protein>
    <recommendedName>
        <fullName evidence="3">Alpha/beta fold hydrolase</fullName>
    </recommendedName>
</protein>
<evidence type="ECO:0000313" key="2">
    <source>
        <dbReference type="Proteomes" id="UP000706333"/>
    </source>
</evidence>
<dbReference type="Gene3D" id="3.40.50.1820">
    <property type="entry name" value="alpha/beta hydrolase"/>
    <property type="match status" value="1"/>
</dbReference>
<keyword evidence="2" id="KW-1185">Reference proteome</keyword>
<dbReference type="AlphaFoldDB" id="A0A934TMP7"/>
<dbReference type="RefSeq" id="WP_201158377.1">
    <property type="nucleotide sequence ID" value="NZ_NHSD01000314.1"/>
</dbReference>
<name>A0A934TMP7_9RHOB</name>
<dbReference type="InterPro" id="IPR010297">
    <property type="entry name" value="DUF900_hydrolase"/>
</dbReference>
<evidence type="ECO:0008006" key="3">
    <source>
        <dbReference type="Google" id="ProtNLM"/>
    </source>
</evidence>
<dbReference type="InterPro" id="IPR014586">
    <property type="entry name" value="UCP033909"/>
</dbReference>
<reference evidence="1" key="1">
    <citation type="submission" date="2017-05" db="EMBL/GenBank/DDBJ databases">
        <authorList>
            <person name="Imhoff J.F."/>
            <person name="Rahn T."/>
            <person name="Kuenzel S."/>
            <person name="Neulinger S.C."/>
        </authorList>
    </citation>
    <scope>NUCLEOTIDE SEQUENCE</scope>
    <source>
        <strain evidence="1">LMG 28126</strain>
    </source>
</reference>
<evidence type="ECO:0000313" key="1">
    <source>
        <dbReference type="EMBL" id="MBK5928615.1"/>
    </source>
</evidence>
<gene>
    <name evidence="1" type="ORF">CCR87_14955</name>
</gene>
<accession>A0A934TMP7</accession>
<reference evidence="1" key="2">
    <citation type="journal article" date="2020" name="Microorganisms">
        <title>Osmotic Adaptation and Compatible Solute Biosynthesis of Phototrophic Bacteria as Revealed from Genome Analyses.</title>
        <authorList>
            <person name="Imhoff J.F."/>
            <person name="Rahn T."/>
            <person name="Kunzel S."/>
            <person name="Keller A."/>
            <person name="Neulinger S.C."/>
        </authorList>
    </citation>
    <scope>NUCLEOTIDE SEQUENCE</scope>
    <source>
        <strain evidence="1">LMG 28126</strain>
    </source>
</reference>